<comment type="caution">
    <text evidence="1">The sequence shown here is derived from an EMBL/GenBank/DDBJ whole genome shotgun (WGS) entry which is preliminary data.</text>
</comment>
<sequence length="324" mass="35793">MSAPLLQVEGAKKVFKTGSRLNKTYIHAVNGVSFTVHAGETLGIVGESGCGKSTVGRLILRLTELTEGEIRYEGMSLSKMKPKELRKFRRQLQCVFQDPYASLNPRMSVGKAIAEPMVVHDKISWKEALKKAEELLVTVGLGREAAALYPHEFSGGQRQRIAIARALALNPKLIVADEAVSALDVSIQAQIVNLLSDLQHRTNVSYLFISHNLSIVRHISDRVAVMYLGRIVELADKDSLYDTPQHPYTQALLSSVPEPEVDSARERILLTGEVPNAAHPPSGCAFHPRCPYVQDRCRAEEPVLKEVGKGHYASCHFIENHLSN</sequence>
<evidence type="ECO:0000313" key="1">
    <source>
        <dbReference type="EMBL" id="MFM9331580.1"/>
    </source>
</evidence>
<dbReference type="EMBL" id="JBJURJ010000020">
    <property type="protein sequence ID" value="MFM9331580.1"/>
    <property type="molecule type" value="Genomic_DNA"/>
</dbReference>
<accession>A0ACC7P587</accession>
<proteinExistence type="predicted"/>
<keyword evidence="2" id="KW-1185">Reference proteome</keyword>
<reference evidence="1" key="1">
    <citation type="submission" date="2024-12" db="EMBL/GenBank/DDBJ databases">
        <authorList>
            <person name="Wu N."/>
        </authorList>
    </citation>
    <scope>NUCLEOTIDE SEQUENCE</scope>
    <source>
        <strain evidence="1">P15</strain>
    </source>
</reference>
<organism evidence="1 2">
    <name type="scientific">Paenibacillus mesotrionivorans</name>
    <dbReference type="NCBI Taxonomy" id="3160968"/>
    <lineage>
        <taxon>Bacteria</taxon>
        <taxon>Bacillati</taxon>
        <taxon>Bacillota</taxon>
        <taxon>Bacilli</taxon>
        <taxon>Bacillales</taxon>
        <taxon>Paenibacillaceae</taxon>
        <taxon>Paenibacillus</taxon>
    </lineage>
</organism>
<gene>
    <name evidence="1" type="ORF">ACI1P1_25100</name>
</gene>
<keyword evidence="1" id="KW-0067">ATP-binding</keyword>
<keyword evidence="1" id="KW-0547">Nucleotide-binding</keyword>
<name>A0ACC7P587_9BACL</name>
<dbReference type="Proteomes" id="UP001631969">
    <property type="component" value="Unassembled WGS sequence"/>
</dbReference>
<evidence type="ECO:0000313" key="2">
    <source>
        <dbReference type="Proteomes" id="UP001631969"/>
    </source>
</evidence>
<protein>
    <submittedName>
        <fullName evidence="1">ABC transporter ATP-binding protein</fullName>
    </submittedName>
</protein>